<comment type="caution">
    <text evidence="7">The sequence shown here is derived from an EMBL/GenBank/DDBJ whole genome shotgun (WGS) entry which is preliminary data.</text>
</comment>
<dbReference type="EMBL" id="DSQF01000004">
    <property type="protein sequence ID" value="HGZ42377.1"/>
    <property type="molecule type" value="Genomic_DNA"/>
</dbReference>
<keyword evidence="4 6" id="KW-1133">Transmembrane helix</keyword>
<evidence type="ECO:0000256" key="2">
    <source>
        <dbReference type="ARBA" id="ARBA00022475"/>
    </source>
</evidence>
<dbReference type="PANTHER" id="PTHR38601">
    <property type="entry name" value="HYDROGENASE-4 COMPONENT E"/>
    <property type="match status" value="1"/>
</dbReference>
<evidence type="ECO:0000256" key="5">
    <source>
        <dbReference type="ARBA" id="ARBA00023136"/>
    </source>
</evidence>
<evidence type="ECO:0000256" key="4">
    <source>
        <dbReference type="ARBA" id="ARBA00022989"/>
    </source>
</evidence>
<evidence type="ECO:0000256" key="3">
    <source>
        <dbReference type="ARBA" id="ARBA00022692"/>
    </source>
</evidence>
<reference evidence="7" key="1">
    <citation type="journal article" date="2020" name="mSystems">
        <title>Genome- and Community-Level Interaction Insights into Carbon Utilization and Element Cycling Functions of Hydrothermarchaeota in Hydrothermal Sediment.</title>
        <authorList>
            <person name="Zhou Z."/>
            <person name="Liu Y."/>
            <person name="Xu W."/>
            <person name="Pan J."/>
            <person name="Luo Z.H."/>
            <person name="Li M."/>
        </authorList>
    </citation>
    <scope>NUCLEOTIDE SEQUENCE [LARGE SCALE GENOMIC DNA]</scope>
    <source>
        <strain evidence="7">SpSt-381</strain>
    </source>
</reference>
<sequence length="218" mass="23228">MDGLIRTLSLSLVLTAFVAVESRGLRRALAAYVAQATLMVALIAAFAARHPALWVWAATALVTKLGLMSWLVARALRRGDGREAPPYVGRAPSAAIVALLALGVYHLVHRHAGFLAPTTLAELEPHRTNVAVSLTLLCTGAWAVLSRRDAIKIVLGVCLMENGAHLSLVSLAPGMRETVLVGIVTDVVVAVFLLLHLAGGIEARLGTRDTGRLRALRW</sequence>
<feature type="transmembrane region" description="Helical" evidence="6">
    <location>
        <begin position="88"/>
        <end position="108"/>
    </location>
</feature>
<dbReference type="PANTHER" id="PTHR38601:SF1">
    <property type="entry name" value="HYDROGENASE-4 COMPONENT E"/>
    <property type="match status" value="1"/>
</dbReference>
<gene>
    <name evidence="7" type="ORF">ENR23_02940</name>
</gene>
<keyword evidence="2" id="KW-1003">Cell membrane</keyword>
<dbReference type="Gene3D" id="1.10.287.3510">
    <property type="match status" value="1"/>
</dbReference>
<keyword evidence="5 6" id="KW-0472">Membrane</keyword>
<protein>
    <recommendedName>
        <fullName evidence="8">Hydrogenase 4 membrane subunit</fullName>
    </recommendedName>
</protein>
<evidence type="ECO:0000256" key="6">
    <source>
        <dbReference type="SAM" id="Phobius"/>
    </source>
</evidence>
<keyword evidence="3 6" id="KW-0812">Transmembrane</keyword>
<proteinExistence type="predicted"/>
<dbReference type="InterPro" id="IPR038730">
    <property type="entry name" value="HyfE-like"/>
</dbReference>
<evidence type="ECO:0008006" key="8">
    <source>
        <dbReference type="Google" id="ProtNLM"/>
    </source>
</evidence>
<evidence type="ECO:0000256" key="1">
    <source>
        <dbReference type="ARBA" id="ARBA00004651"/>
    </source>
</evidence>
<organism evidence="7">
    <name type="scientific">Eiseniibacteriota bacterium</name>
    <dbReference type="NCBI Taxonomy" id="2212470"/>
    <lineage>
        <taxon>Bacteria</taxon>
        <taxon>Candidatus Eiseniibacteriota</taxon>
    </lineage>
</organism>
<dbReference type="Pfam" id="PF00420">
    <property type="entry name" value="Oxidored_q2"/>
    <property type="match status" value="1"/>
</dbReference>
<dbReference type="AlphaFoldDB" id="A0A832HZR3"/>
<feature type="transmembrane region" description="Helical" evidence="6">
    <location>
        <begin position="128"/>
        <end position="146"/>
    </location>
</feature>
<name>A0A832HZR3_UNCEI</name>
<feature type="transmembrane region" description="Helical" evidence="6">
    <location>
        <begin position="153"/>
        <end position="172"/>
    </location>
</feature>
<evidence type="ECO:0000313" key="7">
    <source>
        <dbReference type="EMBL" id="HGZ42377.1"/>
    </source>
</evidence>
<feature type="transmembrane region" description="Helical" evidence="6">
    <location>
        <begin position="178"/>
        <end position="198"/>
    </location>
</feature>
<feature type="transmembrane region" description="Helical" evidence="6">
    <location>
        <begin position="29"/>
        <end position="48"/>
    </location>
</feature>
<dbReference type="GO" id="GO:0005886">
    <property type="term" value="C:plasma membrane"/>
    <property type="evidence" value="ECO:0007669"/>
    <property type="project" value="UniProtKB-SubCell"/>
</dbReference>
<comment type="subcellular location">
    <subcellularLocation>
        <location evidence="1">Cell membrane</location>
        <topology evidence="1">Multi-pass membrane protein</topology>
    </subcellularLocation>
</comment>
<feature type="transmembrane region" description="Helical" evidence="6">
    <location>
        <begin position="6"/>
        <end position="22"/>
    </location>
</feature>
<feature type="transmembrane region" description="Helical" evidence="6">
    <location>
        <begin position="54"/>
        <end position="76"/>
    </location>
</feature>
<dbReference type="InterPro" id="IPR039428">
    <property type="entry name" value="NUOK/Mnh_C1-like"/>
</dbReference>
<accession>A0A832HZR3</accession>